<reference evidence="2 3" key="1">
    <citation type="journal article" date="2015" name="Genome Announc.">
        <title>Expanding the biotechnology potential of lactobacilli through comparative genomics of 213 strains and associated genera.</title>
        <authorList>
            <person name="Sun Z."/>
            <person name="Harris H.M."/>
            <person name="McCann A."/>
            <person name="Guo C."/>
            <person name="Argimon S."/>
            <person name="Zhang W."/>
            <person name="Yang X."/>
            <person name="Jeffery I.B."/>
            <person name="Cooney J.C."/>
            <person name="Kagawa T.F."/>
            <person name="Liu W."/>
            <person name="Song Y."/>
            <person name="Salvetti E."/>
            <person name="Wrobel A."/>
            <person name="Rasinkangas P."/>
            <person name="Parkhill J."/>
            <person name="Rea M.C."/>
            <person name="O'Sullivan O."/>
            <person name="Ritari J."/>
            <person name="Douillard F.P."/>
            <person name="Paul Ross R."/>
            <person name="Yang R."/>
            <person name="Briner A.E."/>
            <person name="Felis G.E."/>
            <person name="de Vos W.M."/>
            <person name="Barrangou R."/>
            <person name="Klaenhammer T.R."/>
            <person name="Caufield P.W."/>
            <person name="Cui Y."/>
            <person name="Zhang H."/>
            <person name="O'Toole P.W."/>
        </authorList>
    </citation>
    <scope>NUCLEOTIDE SEQUENCE [LARGE SCALE GENOMIC DNA]</scope>
    <source>
        <strain evidence="2 3">DSM 15638</strain>
    </source>
</reference>
<dbReference type="PATRIC" id="fig|1423719.4.peg.1411"/>
<dbReference type="RefSeq" id="WP_057974442.1">
    <property type="nucleotide sequence ID" value="NZ_AZDI01000007.1"/>
</dbReference>
<evidence type="ECO:0000259" key="1">
    <source>
        <dbReference type="Pfam" id="PF12802"/>
    </source>
</evidence>
<accession>A0A0R1HPJ4</accession>
<dbReference type="InterPro" id="IPR036390">
    <property type="entry name" value="WH_DNA-bd_sf"/>
</dbReference>
<sequence>MIELSGTFNKLNQLLSLYGKQDGLMDIKQLGTIDIYYLNAIEQLKNPTIGRVSKLLNQSTPNTNYHLKKLIMLGLVVKKADVSDKRVIHLVVTDKYKELTAVDNDFWNQLESKLEEQVTGKDLATFRRVLKETINQIEAME</sequence>
<dbReference type="EMBL" id="AZDI01000007">
    <property type="protein sequence ID" value="KRK45572.1"/>
    <property type="molecule type" value="Genomic_DNA"/>
</dbReference>
<name>A0A0R1HPJ4_9LACO</name>
<dbReference type="AlphaFoldDB" id="A0A0R1HPJ4"/>
<dbReference type="Gene3D" id="1.10.10.10">
    <property type="entry name" value="Winged helix-like DNA-binding domain superfamily/Winged helix DNA-binding domain"/>
    <property type="match status" value="1"/>
</dbReference>
<dbReference type="GeneID" id="83548539"/>
<evidence type="ECO:0000313" key="2">
    <source>
        <dbReference type="EMBL" id="KRK45572.1"/>
    </source>
</evidence>
<dbReference type="SUPFAM" id="SSF46785">
    <property type="entry name" value="Winged helix' DNA-binding domain"/>
    <property type="match status" value="1"/>
</dbReference>
<feature type="domain" description="HTH marR-type" evidence="1">
    <location>
        <begin position="33"/>
        <end position="86"/>
    </location>
</feature>
<gene>
    <name evidence="2" type="ORF">FC66_GL001388</name>
</gene>
<dbReference type="GO" id="GO:0003700">
    <property type="term" value="F:DNA-binding transcription factor activity"/>
    <property type="evidence" value="ECO:0007669"/>
    <property type="project" value="InterPro"/>
</dbReference>
<dbReference type="Pfam" id="PF12802">
    <property type="entry name" value="MarR_2"/>
    <property type="match status" value="1"/>
</dbReference>
<protein>
    <submittedName>
        <fullName evidence="2">MarR family transcriptional regulator</fullName>
    </submittedName>
</protein>
<organism evidence="2 3">
    <name type="scientific">Dellaglioa algida DSM 15638</name>
    <dbReference type="NCBI Taxonomy" id="1423719"/>
    <lineage>
        <taxon>Bacteria</taxon>
        <taxon>Bacillati</taxon>
        <taxon>Bacillota</taxon>
        <taxon>Bacilli</taxon>
        <taxon>Lactobacillales</taxon>
        <taxon>Lactobacillaceae</taxon>
        <taxon>Dellaglioa</taxon>
    </lineage>
</organism>
<dbReference type="STRING" id="1423719.FC66_GL001388"/>
<proteinExistence type="predicted"/>
<dbReference type="OrthoDB" id="2323705at2"/>
<dbReference type="InterPro" id="IPR036388">
    <property type="entry name" value="WH-like_DNA-bd_sf"/>
</dbReference>
<dbReference type="InterPro" id="IPR000835">
    <property type="entry name" value="HTH_MarR-typ"/>
</dbReference>
<keyword evidence="3" id="KW-1185">Reference proteome</keyword>
<evidence type="ECO:0000313" key="3">
    <source>
        <dbReference type="Proteomes" id="UP000051450"/>
    </source>
</evidence>
<comment type="caution">
    <text evidence="2">The sequence shown here is derived from an EMBL/GenBank/DDBJ whole genome shotgun (WGS) entry which is preliminary data.</text>
</comment>
<dbReference type="Proteomes" id="UP000051450">
    <property type="component" value="Unassembled WGS sequence"/>
</dbReference>